<protein>
    <submittedName>
        <fullName evidence="2">Uncharacterized protein</fullName>
    </submittedName>
</protein>
<evidence type="ECO:0000256" key="1">
    <source>
        <dbReference type="SAM" id="MobiDB-lite"/>
    </source>
</evidence>
<reference evidence="2 3" key="1">
    <citation type="submission" date="2014-06" db="EMBL/GenBank/DDBJ databases">
        <title>Draft genome sequence of iron oxidizing acidophile Leptospirillum ferriphilum DSM14647.</title>
        <authorList>
            <person name="Cardenas J.P."/>
            <person name="Lazcano M."/>
            <person name="Ossandon F.J."/>
            <person name="Corbett M."/>
            <person name="Holmes D.S."/>
            <person name="Watkin E."/>
        </authorList>
    </citation>
    <scope>NUCLEOTIDE SEQUENCE [LARGE SCALE GENOMIC DNA]</scope>
    <source>
        <strain evidence="2 3">DSM 14647</strain>
    </source>
</reference>
<evidence type="ECO:0000313" key="2">
    <source>
        <dbReference type="EMBL" id="KGA94945.1"/>
    </source>
</evidence>
<evidence type="ECO:0000313" key="3">
    <source>
        <dbReference type="Proteomes" id="UP000029452"/>
    </source>
</evidence>
<feature type="compositionally biased region" description="Low complexity" evidence="1">
    <location>
        <begin position="13"/>
        <end position="33"/>
    </location>
</feature>
<dbReference type="EMBL" id="JPGK01000001">
    <property type="protein sequence ID" value="KGA94945.1"/>
    <property type="molecule type" value="Genomic_DNA"/>
</dbReference>
<name>A0A094WEH9_9BACT</name>
<comment type="caution">
    <text evidence="2">The sequence shown here is derived from an EMBL/GenBank/DDBJ whole genome shotgun (WGS) entry which is preliminary data.</text>
</comment>
<dbReference type="Proteomes" id="UP000029452">
    <property type="component" value="Unassembled WGS sequence"/>
</dbReference>
<proteinExistence type="predicted"/>
<gene>
    <name evidence="2" type="ORF">LptCag_2379</name>
</gene>
<feature type="region of interest" description="Disordered" evidence="1">
    <location>
        <begin position="1"/>
        <end position="35"/>
    </location>
</feature>
<dbReference type="AlphaFoldDB" id="A0A094WEH9"/>
<sequence length="60" mass="6457">MDPGDSKEESEISGRGTRSFRGTRSNPLPLLPSGPGGVHGALLHGAWLPFRRLLWFITAG</sequence>
<accession>A0A094WEH9</accession>
<organism evidence="2 3">
    <name type="scientific">Leptospirillum ferriphilum</name>
    <dbReference type="NCBI Taxonomy" id="178606"/>
    <lineage>
        <taxon>Bacteria</taxon>
        <taxon>Pseudomonadati</taxon>
        <taxon>Nitrospirota</taxon>
        <taxon>Nitrospiria</taxon>
        <taxon>Nitrospirales</taxon>
        <taxon>Nitrospiraceae</taxon>
        <taxon>Leptospirillum</taxon>
    </lineage>
</organism>
<feature type="compositionally biased region" description="Basic and acidic residues" evidence="1">
    <location>
        <begin position="1"/>
        <end position="12"/>
    </location>
</feature>